<proteinExistence type="predicted"/>
<dbReference type="InterPro" id="IPR001509">
    <property type="entry name" value="Epimerase_deHydtase"/>
</dbReference>
<evidence type="ECO:0000259" key="1">
    <source>
        <dbReference type="Pfam" id="PF01370"/>
    </source>
</evidence>
<dbReference type="EMBL" id="MK522038">
    <property type="protein sequence ID" value="QOR60520.1"/>
    <property type="molecule type" value="Genomic_DNA"/>
</dbReference>
<dbReference type="Gene3D" id="3.40.50.720">
    <property type="entry name" value="NAD(P)-binding Rossmann-like Domain"/>
    <property type="match status" value="1"/>
</dbReference>
<dbReference type="SUPFAM" id="SSF51735">
    <property type="entry name" value="NAD(P)-binding Rossmann-fold domains"/>
    <property type="match status" value="1"/>
</dbReference>
<sequence>MKVGVLGCNGFLGGYFLQQYKWIPITREEVVLLDQKSVETFFEKNKFDVIVHCAVVGGSRLKEDTSDVLRDNILMFENVARVFKGKIIYFSSGAVFRGNPPSDPYGLSKWIIDKRIAQLPNVYSLRIWGCYGPGELSTRFSAVCKDKGHVIIEKDKYFDFIDIKDVSRIVFEYVAGYRKDKECNLVYPEKLKLSDWAKKFGATCEISNQTELGESYICEKNRYSLVFSLLS</sequence>
<dbReference type="Pfam" id="PF01370">
    <property type="entry name" value="Epimerase"/>
    <property type="match status" value="1"/>
</dbReference>
<reference evidence="2" key="1">
    <citation type="submission" date="2019-02" db="EMBL/GenBank/DDBJ databases">
        <authorList>
            <person name="Bachy C."/>
            <person name="Yung C.-M."/>
            <person name="Roux S."/>
            <person name="Sullivan M.B."/>
            <person name="Worden A.Z."/>
        </authorList>
    </citation>
    <scope>NUCLEOTIDE SEQUENCE</scope>
    <source>
        <strain evidence="2">BII-V2</strain>
    </source>
</reference>
<feature type="domain" description="NAD-dependent epimerase/dehydratase" evidence="1">
    <location>
        <begin position="5"/>
        <end position="172"/>
    </location>
</feature>
<evidence type="ECO:0000313" key="2">
    <source>
        <dbReference type="EMBL" id="QOR60520.1"/>
    </source>
</evidence>
<organism evidence="2">
    <name type="scientific">Bathycoccus sp. RCC716 virus 2</name>
    <dbReference type="NCBI Taxonomy" id="2530039"/>
    <lineage>
        <taxon>Viruses</taxon>
        <taxon>Varidnaviria</taxon>
        <taxon>Bamfordvirae</taxon>
        <taxon>Nucleocytoviricota</taxon>
        <taxon>Megaviricetes</taxon>
        <taxon>Algavirales</taxon>
        <taxon>Phycodnaviridae</taxon>
        <taxon>Prasinovirus</taxon>
    </lineage>
</organism>
<accession>A0A7S6NZA8</accession>
<name>A0A7S6NZA8_9PHYC</name>
<dbReference type="InterPro" id="IPR036291">
    <property type="entry name" value="NAD(P)-bd_dom_sf"/>
</dbReference>
<protein>
    <recommendedName>
        <fullName evidence="1">NAD-dependent epimerase/dehydratase domain-containing protein</fullName>
    </recommendedName>
</protein>